<dbReference type="EMBL" id="AHGT01000020">
    <property type="protein sequence ID" value="ESU37912.1"/>
    <property type="molecule type" value="Genomic_DNA"/>
</dbReference>
<dbReference type="VEuPathDB" id="GiardiaDB:GL50803_0016307"/>
<evidence type="ECO:0000256" key="1">
    <source>
        <dbReference type="SAM" id="MobiDB-lite"/>
    </source>
</evidence>
<feature type="region of interest" description="Disordered" evidence="1">
    <location>
        <begin position="874"/>
        <end position="926"/>
    </location>
</feature>
<organism evidence="3 4">
    <name type="scientific">Giardia intestinalis</name>
    <name type="common">Giardia lamblia</name>
    <dbReference type="NCBI Taxonomy" id="5741"/>
    <lineage>
        <taxon>Eukaryota</taxon>
        <taxon>Metamonada</taxon>
        <taxon>Diplomonadida</taxon>
        <taxon>Hexamitidae</taxon>
        <taxon>Giardiinae</taxon>
        <taxon>Giardia</taxon>
    </lineage>
</organism>
<keyword evidence="2" id="KW-0812">Transmembrane</keyword>
<feature type="compositionally biased region" description="Polar residues" evidence="1">
    <location>
        <begin position="438"/>
        <end position="453"/>
    </location>
</feature>
<accession>V6THW1</accession>
<feature type="region of interest" description="Disordered" evidence="1">
    <location>
        <begin position="176"/>
        <end position="247"/>
    </location>
</feature>
<keyword evidence="2" id="KW-1133">Transmembrane helix</keyword>
<feature type="compositionally biased region" description="Low complexity" evidence="1">
    <location>
        <begin position="231"/>
        <end position="244"/>
    </location>
</feature>
<dbReference type="VEuPathDB" id="GiardiaDB:QR46_2233"/>
<dbReference type="Proteomes" id="UP000018320">
    <property type="component" value="Unassembled WGS sequence"/>
</dbReference>
<name>V6THW1_GIAIN</name>
<dbReference type="AlphaFoldDB" id="V6THW1"/>
<dbReference type="VEuPathDB" id="GiardiaDB:GL50581_873"/>
<feature type="region of interest" description="Disordered" evidence="1">
    <location>
        <begin position="421"/>
        <end position="453"/>
    </location>
</feature>
<comment type="caution">
    <text evidence="3">The sequence shown here is derived from an EMBL/GenBank/DDBJ whole genome shotgun (WGS) entry which is preliminary data.</text>
</comment>
<feature type="compositionally biased region" description="Low complexity" evidence="1">
    <location>
        <begin position="905"/>
        <end position="915"/>
    </location>
</feature>
<gene>
    <name evidence="3" type="ORF">DHA2_150309</name>
</gene>
<reference evidence="3 4" key="2">
    <citation type="journal article" date="2013" name="Genome Biol. Evol.">
        <title>Genome sequencing of Giardia lamblia genotypes A2 and B isolates (DH and GS) and comparative analysis with the genomes of genotypes A1 and E (WB and Pig).</title>
        <authorList>
            <person name="Adam R.D."/>
            <person name="Dahlstrom E.W."/>
            <person name="Martens C.A."/>
            <person name="Bruno D.P."/>
            <person name="Barbian K.D."/>
            <person name="Ricklefs S.M."/>
            <person name="Hernandez M.M."/>
            <person name="Narla N.P."/>
            <person name="Patel R.B."/>
            <person name="Porcella S.F."/>
            <person name="Nash T.E."/>
        </authorList>
    </citation>
    <scope>NUCLEOTIDE SEQUENCE [LARGE SCALE GENOMIC DNA]</scope>
    <source>
        <strain evidence="3 4">DH</strain>
    </source>
</reference>
<evidence type="ECO:0000313" key="4">
    <source>
        <dbReference type="Proteomes" id="UP000018320"/>
    </source>
</evidence>
<feature type="transmembrane region" description="Helical" evidence="2">
    <location>
        <begin position="14"/>
        <end position="31"/>
    </location>
</feature>
<proteinExistence type="predicted"/>
<evidence type="ECO:0000313" key="3">
    <source>
        <dbReference type="EMBL" id="ESU37912.1"/>
    </source>
</evidence>
<protein>
    <submittedName>
        <fullName evidence="3">Uncharacterized protein</fullName>
    </submittedName>
</protein>
<feature type="compositionally biased region" description="Polar residues" evidence="1">
    <location>
        <begin position="874"/>
        <end position="898"/>
    </location>
</feature>
<evidence type="ECO:0000256" key="2">
    <source>
        <dbReference type="SAM" id="Phobius"/>
    </source>
</evidence>
<keyword evidence="2" id="KW-0472">Membrane</keyword>
<sequence length="926" mass="102784">MATNSSISDSVSSLYRLFWACGGMIFFYCWFHRDLQFLIWNFCTMHKACQCVRTRKINSICVENSEPLMSLTAVSDLLKESDAMLDEVLRIRTIIQQSKDASAAELLRRVRYEAAAAQFIPSDTITTQQLEENARLLKEQAEVSSDAFDDLRLTDEEVHQFELELQERAAEGIDKVLKSNPTGGPPKPGSRRGQRDVKGSSGKPHLQGKSRGSDRLQKGTNQPQGPSRVLSADSSMSAEQSDSSHNCGDSAVLLSVILQEGTSYVPENPDGDRCDANSGVLSETQDLDEMLDGLLEYHEKLENDRVDGCRGRVFQTELPTILESQTSFPGASQYTASEASLLPDPTYNPNNIYNPNFTVLLTEKENDKVEKLLAEDLPTENAFRLSNEDIRRDAEICAQLSMLVPLDRSDMIYAPTFTTEASADETVETTSKRPSRPYTHNSSSTLVTLSEPSHMTERGRELWAKHTRGLSLGEPLDIFVPRLKSGVPDYLKEQRRDNILVQYYSAISQCLNELKKDRSLIHMTGERVKELLTDFYMTPTNFELVGDLHKAMDSVASSSLPLRSIGDDETPLTPQLIQKPEDLVRNILPPEDREKLDDILSRVRSDALEVIETDEYYKDLDLTEYIKTATALQDLNADPESSPKSYTAYSRALDVDDNPGIQDPLLLKIYRERQAAAQNADNIENSSCDYSSSISDDYDFEDYKSNQLLTDQEIKRETKKLLDGKDQEGGKLYTILQDGTGLNTEVMSGAAGPTIAHFSLHQGTDVSTAGLGGTTATSEATDRTANKTKIKIKKQLTNTELLAKKSKSLSNKFQEIINRSKPSEMTAELNHVYEDLQPDDVDKILSGPQANQHIQTLKRQGIALLDLEPVGTECSGQSMTTQNTSASSTVLGASSGRSSAKPVLAKSSTKASSSKFHSRILQIQDH</sequence>
<dbReference type="VEuPathDB" id="GiardiaDB:DHA2_150309"/>
<reference evidence="4" key="1">
    <citation type="submission" date="2012-02" db="EMBL/GenBank/DDBJ databases">
        <title>Genome sequencing of Giardia lamblia Genotypes A2 and B isolates (DH and GS) and comparative analysis with the genomes of Genotypes A1 and E (WB and Pig).</title>
        <authorList>
            <person name="Adam R."/>
            <person name="Dahlstrom E."/>
            <person name="Martens C."/>
            <person name="Bruno D."/>
            <person name="Barbian K."/>
            <person name="Porcella S.F."/>
            <person name="Nash T."/>
        </authorList>
    </citation>
    <scope>NUCLEOTIDE SEQUENCE</scope>
    <source>
        <strain evidence="4">DH</strain>
    </source>
</reference>